<dbReference type="InterPro" id="IPR052247">
    <property type="entry name" value="Meiotic_Crossover_Helicase"/>
</dbReference>
<reference evidence="7 8" key="1">
    <citation type="submission" date="2019-03" db="EMBL/GenBank/DDBJ databases">
        <title>An improved genome assembly of the fluke Schistosoma japonicum.</title>
        <authorList>
            <person name="Hu W."/>
            <person name="Luo F."/>
            <person name="Yin M."/>
            <person name="Mo X."/>
            <person name="Sun C."/>
            <person name="Wu Q."/>
            <person name="Zhu B."/>
            <person name="Xiang M."/>
            <person name="Wang J."/>
            <person name="Wang Y."/>
            <person name="Zhang T."/>
            <person name="Xu B."/>
            <person name="Zheng H."/>
            <person name="Feng Z."/>
        </authorList>
    </citation>
    <scope>NUCLEOTIDE SEQUENCE [LARGE SCALE GENOMIC DNA]</scope>
    <source>
        <strain evidence="7">HuSjv2</strain>
        <tissue evidence="7">Worms</tissue>
    </source>
</reference>
<dbReference type="STRING" id="6182.A0A4Z2DNY7"/>
<name>A0A4Z2DNY7_SCHJA</name>
<dbReference type="SUPFAM" id="SSF52540">
    <property type="entry name" value="P-loop containing nucleoside triphosphate hydrolases"/>
    <property type="match status" value="2"/>
</dbReference>
<dbReference type="PANTHER" id="PTHR47835:SF3">
    <property type="entry name" value="HELICASE FOR MEIOSIS 1"/>
    <property type="match status" value="1"/>
</dbReference>
<keyword evidence="8" id="KW-1185">Reference proteome</keyword>
<dbReference type="GO" id="GO:0016787">
    <property type="term" value="F:hydrolase activity"/>
    <property type="evidence" value="ECO:0007669"/>
    <property type="project" value="UniProtKB-KW"/>
</dbReference>
<dbReference type="GO" id="GO:0051321">
    <property type="term" value="P:meiotic cell cycle"/>
    <property type="evidence" value="ECO:0007669"/>
    <property type="project" value="UniProtKB-KW"/>
</dbReference>
<protein>
    <submittedName>
        <fullName evidence="7">Putative ATP-dependent DNA helicase HFM1</fullName>
    </submittedName>
</protein>
<dbReference type="GO" id="GO:0005524">
    <property type="term" value="F:ATP binding"/>
    <property type="evidence" value="ECO:0007669"/>
    <property type="project" value="UniProtKB-KW"/>
</dbReference>
<dbReference type="Pfam" id="PF02889">
    <property type="entry name" value="Sec63"/>
    <property type="match status" value="1"/>
</dbReference>
<dbReference type="InterPro" id="IPR011545">
    <property type="entry name" value="DEAD/DEAH_box_helicase_dom"/>
</dbReference>
<keyword evidence="3" id="KW-0067">ATP-binding</keyword>
<evidence type="ECO:0000256" key="1">
    <source>
        <dbReference type="ARBA" id="ARBA00010140"/>
    </source>
</evidence>
<keyword evidence="2" id="KW-0547">Nucleotide-binding</keyword>
<dbReference type="SMART" id="SM00490">
    <property type="entry name" value="HELICc"/>
    <property type="match status" value="1"/>
</dbReference>
<dbReference type="Gene3D" id="3.40.50.300">
    <property type="entry name" value="P-loop containing nucleotide triphosphate hydrolases"/>
    <property type="match status" value="2"/>
</dbReference>
<dbReference type="InterPro" id="IPR027417">
    <property type="entry name" value="P-loop_NTPase"/>
</dbReference>
<dbReference type="GO" id="GO:0003676">
    <property type="term" value="F:nucleic acid binding"/>
    <property type="evidence" value="ECO:0007669"/>
    <property type="project" value="InterPro"/>
</dbReference>
<feature type="domain" description="Helicase ATP-binding" evidence="5">
    <location>
        <begin position="1"/>
        <end position="143"/>
    </location>
</feature>
<evidence type="ECO:0000256" key="3">
    <source>
        <dbReference type="ARBA" id="ARBA00022840"/>
    </source>
</evidence>
<evidence type="ECO:0000259" key="6">
    <source>
        <dbReference type="PROSITE" id="PS51194"/>
    </source>
</evidence>
<dbReference type="InterPro" id="IPR036388">
    <property type="entry name" value="WH-like_DNA-bd_sf"/>
</dbReference>
<comment type="caution">
    <text evidence="7">The sequence shown here is derived from an EMBL/GenBank/DDBJ whole genome shotgun (WGS) entry which is preliminary data.</text>
</comment>
<keyword evidence="7" id="KW-0378">Hydrolase</keyword>
<dbReference type="Proteomes" id="UP000311919">
    <property type="component" value="Unassembled WGS sequence"/>
</dbReference>
<dbReference type="Gene3D" id="1.10.3380.10">
    <property type="entry name" value="Sec63 N-terminal domain-like domain"/>
    <property type="match status" value="1"/>
</dbReference>
<dbReference type="InterPro" id="IPR014001">
    <property type="entry name" value="Helicase_ATP-bd"/>
</dbReference>
<dbReference type="OrthoDB" id="5575at2759"/>
<dbReference type="InterPro" id="IPR001650">
    <property type="entry name" value="Helicase_C-like"/>
</dbReference>
<dbReference type="Pfam" id="PF00270">
    <property type="entry name" value="DEAD"/>
    <property type="match status" value="1"/>
</dbReference>
<evidence type="ECO:0000256" key="4">
    <source>
        <dbReference type="SAM" id="MobiDB-lite"/>
    </source>
</evidence>
<evidence type="ECO:0000259" key="5">
    <source>
        <dbReference type="PROSITE" id="PS51192"/>
    </source>
</evidence>
<gene>
    <name evidence="7" type="ORF">EWB00_010776</name>
</gene>
<evidence type="ECO:0000313" key="8">
    <source>
        <dbReference type="Proteomes" id="UP000311919"/>
    </source>
</evidence>
<accession>A0A4Z2DNY7</accession>
<dbReference type="GO" id="GO:0043138">
    <property type="term" value="F:3'-5' DNA helicase activity"/>
    <property type="evidence" value="ECO:0007669"/>
    <property type="project" value="UniProtKB-EC"/>
</dbReference>
<sequence length="1352" mass="154649">MSSERDHFIIIYVAPTKAICSQIFSDWKMKFSGFSLTCLTSTGDSDFVDIHNLDSQVLLIATPEKLNSTVKKFRDVSIIWNRLKLCFIDEIHLIGEHERGSVLEVLITRIKLLARPRFICTSASLSNVQDVAQWLSVEEESISSFTFGEEFRMSPIKKFVCGFIRQKNQSIFQFETNLNYRLPNIINTYSKNKPVLIFCTTRGGAVRTATDILKQIHFTTNLDVLKRRQYYSQNTINVHLKAYHHAGMDVEDRKLVENAFRSGCISVLACTSTLAMGVNLPAYLVIIKNTEQLVDGEIIGYSSTQLSQMVGRAGRPQFDDEGVAVIMTAANLKAHYVKLLNEFDVINSCLESRLTEHMLCEIILRTVCDFKSILRWISSTFFYVRISKFPQLYGLPENCNSVCIDQYVQDRCLKEIRNLQSLKLINYNLENDHINPTDLGEIIFKHNLELDTFQKMFHLTGEETVEELLYFIASCSEMNDIRLRHCEKSYLNSISRAKGRFCLRFPIYSRIKTASLKVVCLLQAQLGQVIINDYSLKQENEKILQSALRILNGLITLLWLYDYPWTRNSESDEQNLNNSTIPTVAMKFPCILNALELRKSIHFRRWLNYPLINLYGSSLLTEKQISKLIEANLLTSSDIQKTETKKLENILDEKPPFGRRLHDFLDSIPKYEMDVEQKPSYNSSEIEIILTISQKIKCKDCAILLVGSAKKYLVGKWFLEYSNSEETNVITKQLKISNDETLNPLSISLISINYGGIDLHTKYHFISLSNINKRCTSTPYLSTEDSIQRELSIGYSELITHHDRSVVSNVENINNYKPNLWPEPTSLSLTNTNIINDNNKKAHTLLKLELPLTPIVNTTKMSSNQTLKSKKCKLDIQNLQNQTKTCSKTPFTFTWTPKYDISNKWLTNTPVKQTSLLDYIHTKCKDSGSNRSTYELVTKVETSPMSESLSDKFSVQKPIRKRFKWDPEDKMMMDTNLNQSSTFTLTPVLDEYSYANETSNISNILIKDNTPELFSAQRSFISNIPLCLSCPATYNAFSQLTHLSVNSEESTRIPNSTCDSNTVEGTQLTSNTSIKSDSLSDMHYKGLITDDEEAINYEENRIATPINKIHYKLDNTILTTKPNLYKHNTVLLSDLSAYNFPIKPYTVDIACSTPGKRESFTHYKTEKELNFDDTESLPYETLNLNGPSLNEPKISKGVKSLQTNQPNKMNQNIPQIQRKITWSKDIIIDNPIQEKQETHQKNEKEILLFDSKQPFSIDHQLISDGWCELACLIKVAELSLLHEQIKLNSISMTETPQPTCSKNSQEHTDSKENYVHHTDIPKSATTTLTLNQTGIEKINVCLTPSESYIDEE</sequence>
<dbReference type="CDD" id="cd18795">
    <property type="entry name" value="SF2_C_Ski2"/>
    <property type="match status" value="1"/>
</dbReference>
<keyword evidence="7" id="KW-0347">Helicase</keyword>
<dbReference type="SUPFAM" id="SSF158702">
    <property type="entry name" value="Sec63 N-terminal domain-like"/>
    <property type="match status" value="1"/>
</dbReference>
<dbReference type="Pfam" id="PF00271">
    <property type="entry name" value="Helicase_C"/>
    <property type="match status" value="1"/>
</dbReference>
<dbReference type="PROSITE" id="PS51194">
    <property type="entry name" value="HELICASE_CTER"/>
    <property type="match status" value="1"/>
</dbReference>
<feature type="region of interest" description="Disordered" evidence="4">
    <location>
        <begin position="1293"/>
        <end position="1312"/>
    </location>
</feature>
<evidence type="ECO:0000313" key="7">
    <source>
        <dbReference type="EMBL" id="TNN18148.1"/>
    </source>
</evidence>
<feature type="compositionally biased region" description="Polar residues" evidence="4">
    <location>
        <begin position="1293"/>
        <end position="1303"/>
    </location>
</feature>
<dbReference type="InterPro" id="IPR004179">
    <property type="entry name" value="Sec63-dom"/>
</dbReference>
<dbReference type="Gene3D" id="1.10.10.10">
    <property type="entry name" value="Winged helix-like DNA-binding domain superfamily/Winged helix DNA-binding domain"/>
    <property type="match status" value="1"/>
</dbReference>
<dbReference type="PROSITE" id="PS51192">
    <property type="entry name" value="HELICASE_ATP_BIND_1"/>
    <property type="match status" value="1"/>
</dbReference>
<dbReference type="SMART" id="SM00973">
    <property type="entry name" value="Sec63"/>
    <property type="match status" value="1"/>
</dbReference>
<comment type="similarity">
    <text evidence="1">Belongs to the helicase family. SKI2 subfamily.</text>
</comment>
<proteinExistence type="inferred from homology"/>
<feature type="domain" description="Helicase C-terminal" evidence="6">
    <location>
        <begin position="181"/>
        <end position="362"/>
    </location>
</feature>
<dbReference type="EMBL" id="SKCS01000084">
    <property type="protein sequence ID" value="TNN18148.1"/>
    <property type="molecule type" value="Genomic_DNA"/>
</dbReference>
<evidence type="ECO:0000256" key="2">
    <source>
        <dbReference type="ARBA" id="ARBA00022741"/>
    </source>
</evidence>
<dbReference type="PANTHER" id="PTHR47835">
    <property type="entry name" value="HFM1, ATP DEPENDENT DNA HELICASE HOMOLOG"/>
    <property type="match status" value="1"/>
</dbReference>
<organism evidence="7 8">
    <name type="scientific">Schistosoma japonicum</name>
    <name type="common">Blood fluke</name>
    <dbReference type="NCBI Taxonomy" id="6182"/>
    <lineage>
        <taxon>Eukaryota</taxon>
        <taxon>Metazoa</taxon>
        <taxon>Spiralia</taxon>
        <taxon>Lophotrochozoa</taxon>
        <taxon>Platyhelminthes</taxon>
        <taxon>Trematoda</taxon>
        <taxon>Digenea</taxon>
        <taxon>Strigeidida</taxon>
        <taxon>Schistosomatoidea</taxon>
        <taxon>Schistosomatidae</taxon>
        <taxon>Schistosoma</taxon>
    </lineage>
</organism>